<evidence type="ECO:0000256" key="2">
    <source>
        <dbReference type="ARBA" id="ARBA00022737"/>
    </source>
</evidence>
<evidence type="ECO:0000313" key="9">
    <source>
        <dbReference type="Proteomes" id="UP000198688"/>
    </source>
</evidence>
<feature type="domain" description="LamG-like jellyroll fold" evidence="7">
    <location>
        <begin position="1397"/>
        <end position="1537"/>
    </location>
</feature>
<dbReference type="Pfam" id="PF13930">
    <property type="entry name" value="Endonuclea_NS_2"/>
    <property type="match status" value="1"/>
</dbReference>
<dbReference type="STRING" id="113562.SAMN04489716_2952"/>
<feature type="region of interest" description="Disordered" evidence="4">
    <location>
        <begin position="3460"/>
        <end position="3488"/>
    </location>
</feature>
<sequence>MFLRILSLDLGGTVGRHARRLAVFLVLTLVASMGIPSGLKGDLPLGWLDFRLSWTQAAAAYVSLPVQKQGPGADGHYGGKKAGFTQPEPVKRKPWTADEAVGADSFDPADSKKVTGRSSSTTDVFENPDGSQTAKVSTGRVNYRGADGKWRPIDTSLSRGTDGRLKTKANSFGVSLAAPQAKSAARQAAEDLARITLPTGEVFAYRLQDALAVTPAVDGDKSTYAEILPGVDVRLQTLTNSVKETIVLKSPAATREFVFPLELTGLTADLTADGGLALRDAANEVVLTVPRPFMEDSSPLDGTGSRPKSYAIGYSLIDVDGTPALKVTADDAWIDDPKRVWPIEIDPTVYTAKTMNEGDVYVDNDTTTGADEQNGSSIAVGRYENVIARSYMKFQDFDTDGFVGKRITGAKLWAYLTYAYTCDVYSNIYVRKVTTPWLVGDLDTAALAAGPSVTAPIGTLKITDHTPGCTNTVKDRSVGQWHAVTLDPTTLHDWATNRGSANWDQGLAITGDEVATNSWKRFTSGNYSDAYKAYLEVTYANNVAPQVNTLFPPSGTQSPSLTPQLIADGYDPDGFPATLEYNFEVFQESATGTQTKIKESGWRTDKTWTVPAGTLKWGGRYRWQVTLNDGRNNEGVASYTWSPSWRFLLTTPVPQSPLTASLEQHGDAGFAPGSGTYTSSAVDAQVSSVGPALEIARTYNSVDTRLSGAFGAGWSSLVDAKVTERKDATGALTVAEVTYPTGQTVAYGRNADGTWSAGLGRYAKFAAVTGGYQLTDKSGVGYLFTSATGTTGVYGLTSVTDTNGRPLNLTWTGGKVTQVTSAASKRNLFLTWSGAHVASVVTDPAVAGDAATAATWSYTYSGDQLAKVCPPTSATACTQYTYTDGNLYPTTVENLDAYSYWRLGEASGVAQAASAATERMKADYGTHTNVTLGTAGSGALPGSTATAATYNGTTSRTALPAKTVSQAGYQSVSMWFKTSAAGDHVLYSQSWDPITTASTANPYQPVLYVGTNGQLYGSFPTLPAAGTTLGSFLGSASGRCLDAENDGLSNGSNVILQDCTGAGKQIWKLTAAGQLHQNGLATRCMREEGTEAGSGVDVQDCSATAANQKWRLTGDGRIVSQESGMCVNPYGNGTVNGTVMTIWPCGRPYTAVQTFSTQNHSTLASATAVNDGNWHHAVLSAAGDRQTLYVDGVAKATQTGVVVTDIQPRYQYLGAGHLGGTWTAQDNAVAYKNNGSPDYYSGALSDVAVFDQPLTADRVTELYGARASRKLLSQITRPSGAVTAKVAYDPVSGRVRKVTDGDNGSWTLADPQVKGSSQVYASAVLGDNPVDYWRLNDLPGTTEPYNEVNGNTATYSSVTLGGTPGTDGPFKDTTAPLFSGVAGSEITGDTASVSTAQSFSVSTWLNAADLTVNRAAVAITGAAQSTAFMLSYDKATNKWAAVMCSADVTGSTCPRTASTSTPVANTWTHLAATFDAPTKTMRLYVNGVLEKTAVLTHTLWAGSTLVAGHCFHNAVNCDLWKGRVAEIATYQARLTDAEILAQFNSADRSATGVAMPAKSIAVTGPTAKNSTQLFNLYTGQQIADTDTLGNLTQFGYDGTTGAMTLKVDPNGNKTELAYDVRGNVLSQTTWPDQTDTATRSTTRFTYFPDATSTNPAPDPRNDKILTVQDGRTDGTYRTTYTYDTRGNTTAVTDPLGRVTTTVHSDGTTGAPAGLATRQVSPGGSVTTTEFAANGDITAVTDPAGKITRLTYDQLGRVLTSTEVSKTNPNGLTSGYTYDKLGRILTLTQPGVLNRVTGATHTAVTTYQYNVDGQSTAISVTDTTGGDTARQTTTEYNTLGQVKRETEPDGTATAYTYDLFGEVLTATDDAGTTVATEYDSEGQILSVRFKNYTGDPDDPKAAADVVTESRAYDPGGRLIRSTDAEGWSTEYAYTSNNLLKTATQIGATAATRFVLEDNTYDLAGNLLKQVTNDGRTTTAYTIDAAARPYQVTVDPTGVNRKVTNVLSPDDLVLASTVRDSAGTVVAQNETIYDPAGNDLVNTTFSGSTNGPAGRWKLGETTGTVGADTAGNTPAEFPSWAATQWSTDKPASRTDLTGSVQMTEADTYEQLTTPVPVVDAARSYSVSAWVKLKNPTQNHAAVSQESGQSSAFVLGYTHDSKSWWMAVCDNGGVNCTSAESTQTAATDAWTHLTGVYDAAAKTVKLYVNGTLQNTVAWCCAANTVNGTFAIGGSKWDGWLTAEWAGNLADVQAYQRVLSDADVTAVYDGSSTWAGAKLIRESFERDTDGTITSELDPNGERTYYQYDEAGRMALTIDPPTTTERYDSAPVTTRSISYAGYNTFGELTEERDPTGNTTTTRYDAGGRPVKTIYPSYTAKGSATALWPEETTQYDAVTGEVSKVIDAAGNETSLTYDALGRVTKVTNADGGLVRYTYDRLGNVLSVTDPTGAKQTSTYDYLGRTETETQIVRQTGAAHTSTYTYGPGGWLSQATSPDKATEKYTYNALGETLTSTDSANATTTYQYGGAGDLLRTTLADNTYQTTTYDLASRPTAAQSYDAAGTLLTSTGVTYDRASNVVAATDARGATTKFTYDAAGLLTAQDEPVVAGTTSIGTSFGYDAAGRPTRFTDGRGNAFWTTYNTWGLPESTIEPATTAHPAEADRTFTTVYDLAGLPVRQIQPGGVEVVNTYDEMGQVTRSSGSGAEAQTTDREYAYDLAGRVTELSGPGGDNTLAWDDRSLLTSVTGPSGNSSFTYTGDGQTKTRVDAAGTTTYGYDPAGRLSTIANPSTGIQETVGYDALSQVTKVTYGTNGNTRNLGYDSLHRLTTDELKTTAGASVARISYGYDQNSNLTSKTTTGFAGATANSYTYDLANRLTSWNNGTTTVGYEYDRSGNRTRAGTKTFTYDDRNRLLTSSQGDSYEYTARGTLRRTLSGTVGYETTADAFGQIIRQQSGDNTFENYQYDGLGRVVKTGFAYTGLENDLATDGTSTYTRDPGGGLLGVQGLYAWTDRHTDLVAQFTATGASLSGSTTYDPLGNVVTRAGVIGNLGFQQEYTEQSTGRVNMHARWYNPETGQFDTRDTAGLSPVGNSGNANRYGYGNANPLSNIDPTGHWSMSISGCNTTWTCLVQGFVNSFDVIGMASSVIDAFGDLSGTINRFIGGMVTDANNWKTTISNVIHDKFDCGAWWVPMRESTCNNIVSKVATVGGWACALSGVCQIIYDCLNYNSGGKNGCAEAVGGLLADAVKALVTVGAGAVVSRVANRITSLLKRFGLPDRRKKSSSGSGNSGTKKPKKASKPKSEKKKTKAKTKKKSSNSTKKSTKKKKSSNSTKKTKSKKKNTKAKTKTPKKTTTKPKGTGKTPVKSTPVKETAPEPRLELPTARVLDGNDIGYDNRTDYGTCPGHSFDPVTRVLMADGTTKPIAEVELGDEVKTTDPETGETTSQPVTVLHHNLDTELADVTVSDTPSNVTAETGEGKGGRSTRGPTVLKTTGNHPFWDDTAKQWVGAGDLEPGKSTLLTADGATVHVTAVRTFTGAKRMLDLTVDVIHTYYVLAGTEPVLVHNCLTQDSYDFGGQVRYGALDKYDRPTGVWATVTKDMLHKGQSPGGLKIEGLPKGMGTLLNLARGHLLADRLGGKRNKKNLVALTQDPVNSPIMRDGIEQTVYDAVDGGQVVQYSIEPVYVGKSDTPRALRISAYGNGPNPLVVKEFELNNPAGMFGFGDEDW</sequence>
<feature type="domain" description="Hint" evidence="5">
    <location>
        <begin position="3398"/>
        <end position="3515"/>
    </location>
</feature>
<feature type="region of interest" description="Disordered" evidence="4">
    <location>
        <begin position="2343"/>
        <end position="2362"/>
    </location>
</feature>
<dbReference type="InterPro" id="IPR044929">
    <property type="entry name" value="DNA/RNA_non-sp_Endonuclease_sf"/>
</dbReference>
<name>A0A1H1YQL9_9ACTN</name>
<feature type="domain" description="LamG-like jellyroll fold" evidence="7">
    <location>
        <begin position="2120"/>
        <end position="2258"/>
    </location>
</feature>
<feature type="compositionally biased region" description="Polar residues" evidence="4">
    <location>
        <begin position="116"/>
        <end position="136"/>
    </location>
</feature>
<feature type="compositionally biased region" description="Low complexity" evidence="4">
    <location>
        <begin position="3349"/>
        <end position="3361"/>
    </location>
</feature>
<dbReference type="SMART" id="SM00458">
    <property type="entry name" value="RICIN"/>
    <property type="match status" value="1"/>
</dbReference>
<proteinExistence type="predicted"/>
<dbReference type="InterPro" id="IPR000772">
    <property type="entry name" value="Ricin_B_lectin"/>
</dbReference>
<dbReference type="Pfam" id="PF13385">
    <property type="entry name" value="Laminin_G_3"/>
    <property type="match status" value="3"/>
</dbReference>
<dbReference type="InterPro" id="IPR003587">
    <property type="entry name" value="Hint_dom_N"/>
</dbReference>
<dbReference type="SUPFAM" id="SSF51294">
    <property type="entry name" value="Hedgehog/intein (Hint) domain"/>
    <property type="match status" value="1"/>
</dbReference>
<evidence type="ECO:0000259" key="7">
    <source>
        <dbReference type="SMART" id="SM00560"/>
    </source>
</evidence>
<dbReference type="CDD" id="cd00081">
    <property type="entry name" value="Hint"/>
    <property type="match status" value="1"/>
</dbReference>
<dbReference type="SUPFAM" id="SSF50370">
    <property type="entry name" value="Ricin B-like lectins"/>
    <property type="match status" value="1"/>
</dbReference>
<keyword evidence="9" id="KW-1185">Reference proteome</keyword>
<dbReference type="PANTHER" id="PTHR32305">
    <property type="match status" value="1"/>
</dbReference>
<dbReference type="NCBIfam" id="TIGR01643">
    <property type="entry name" value="YD_repeat_2x"/>
    <property type="match status" value="9"/>
</dbReference>
<dbReference type="PROSITE" id="PS50231">
    <property type="entry name" value="RICIN_B_LECTIN"/>
    <property type="match status" value="1"/>
</dbReference>
<dbReference type="SMART" id="SM00306">
    <property type="entry name" value="HintN"/>
    <property type="match status" value="1"/>
</dbReference>
<evidence type="ECO:0000256" key="4">
    <source>
        <dbReference type="SAM" id="MobiDB-lite"/>
    </source>
</evidence>
<evidence type="ECO:0000313" key="8">
    <source>
        <dbReference type="EMBL" id="SDT23632.1"/>
    </source>
</evidence>
<dbReference type="InterPro" id="IPR050708">
    <property type="entry name" value="T6SS_VgrG/RHS"/>
</dbReference>
<dbReference type="Gene3D" id="2.170.16.10">
    <property type="entry name" value="Hedgehog/Intein (Hint) domain"/>
    <property type="match status" value="1"/>
</dbReference>
<dbReference type="SMART" id="SM00560">
    <property type="entry name" value="LamGL"/>
    <property type="match status" value="2"/>
</dbReference>
<feature type="region of interest" description="Disordered" evidence="4">
    <location>
        <begin position="3270"/>
        <end position="3375"/>
    </location>
</feature>
<dbReference type="InterPro" id="IPR030934">
    <property type="entry name" value="Intein_C"/>
</dbReference>
<dbReference type="Gene3D" id="2.180.10.10">
    <property type="entry name" value="RHS repeat-associated core"/>
    <property type="match status" value="2"/>
</dbReference>
<organism evidence="8 9">
    <name type="scientific">Actinoplanes derwentensis</name>
    <dbReference type="NCBI Taxonomy" id="113562"/>
    <lineage>
        <taxon>Bacteria</taxon>
        <taxon>Bacillati</taxon>
        <taxon>Actinomycetota</taxon>
        <taxon>Actinomycetes</taxon>
        <taxon>Micromonosporales</taxon>
        <taxon>Micromonosporaceae</taxon>
        <taxon>Actinoplanes</taxon>
    </lineage>
</organism>
<dbReference type="Proteomes" id="UP000198688">
    <property type="component" value="Chromosome I"/>
</dbReference>
<keyword evidence="2" id="KW-0677">Repeat</keyword>
<dbReference type="EMBL" id="LT629758">
    <property type="protein sequence ID" value="SDT23632.1"/>
    <property type="molecule type" value="Genomic_DNA"/>
</dbReference>
<accession>A0A1H1YQL9</accession>
<dbReference type="InterPro" id="IPR036844">
    <property type="entry name" value="Hint_dom_sf"/>
</dbReference>
<dbReference type="NCBIfam" id="TIGR03696">
    <property type="entry name" value="Rhs_assc_core"/>
    <property type="match status" value="1"/>
</dbReference>
<reference evidence="8 9" key="1">
    <citation type="submission" date="2016-10" db="EMBL/GenBank/DDBJ databases">
        <authorList>
            <person name="de Groot N.N."/>
        </authorList>
    </citation>
    <scope>NUCLEOTIDE SEQUENCE [LARGE SCALE GENOMIC DNA]</scope>
    <source>
        <strain evidence="8 9">DSM 43941</strain>
    </source>
</reference>
<dbReference type="Gene3D" id="2.60.120.200">
    <property type="match status" value="3"/>
</dbReference>
<dbReference type="Pfam" id="PF00652">
    <property type="entry name" value="Ricin_B_lectin"/>
    <property type="match status" value="1"/>
</dbReference>
<dbReference type="SUPFAM" id="SSF49899">
    <property type="entry name" value="Concanavalin A-like lectins/glucanases"/>
    <property type="match status" value="3"/>
</dbReference>
<dbReference type="InterPro" id="IPR022385">
    <property type="entry name" value="Rhs_assc_core"/>
</dbReference>
<protein>
    <submittedName>
        <fullName evidence="8">RHS repeat-associated core domain-containing protein</fullName>
    </submittedName>
</protein>
<dbReference type="Gene3D" id="2.80.10.50">
    <property type="match status" value="1"/>
</dbReference>
<dbReference type="Pfam" id="PF05593">
    <property type="entry name" value="RHS_repeat"/>
    <property type="match status" value="6"/>
</dbReference>
<dbReference type="InterPro" id="IPR035992">
    <property type="entry name" value="Ricin_B-like_lectins"/>
</dbReference>
<dbReference type="InterPro" id="IPR044927">
    <property type="entry name" value="Endonuclea_NS_2"/>
</dbReference>
<evidence type="ECO:0000256" key="1">
    <source>
        <dbReference type="ARBA" id="ARBA00022729"/>
    </source>
</evidence>
<evidence type="ECO:0000259" key="6">
    <source>
        <dbReference type="SMART" id="SM00458"/>
    </source>
</evidence>
<dbReference type="Pfam" id="PF20148">
    <property type="entry name" value="DUF6531"/>
    <property type="match status" value="1"/>
</dbReference>
<dbReference type="InterPro" id="IPR013320">
    <property type="entry name" value="ConA-like_dom_sf"/>
</dbReference>
<dbReference type="OrthoDB" id="4981820at2"/>
<dbReference type="Pfam" id="PF07591">
    <property type="entry name" value="PT-HINT"/>
    <property type="match status" value="1"/>
</dbReference>
<dbReference type="InterPro" id="IPR045351">
    <property type="entry name" value="DUF6531"/>
</dbReference>
<dbReference type="PANTHER" id="PTHR32305:SF15">
    <property type="entry name" value="PROTEIN RHSA-RELATED"/>
    <property type="match status" value="1"/>
</dbReference>
<dbReference type="Gene3D" id="3.40.570.10">
    <property type="entry name" value="Extracellular Endonuclease, subunit A"/>
    <property type="match status" value="1"/>
</dbReference>
<feature type="compositionally biased region" description="Basic residues" evidence="4">
    <location>
        <begin position="3286"/>
        <end position="3348"/>
    </location>
</feature>
<keyword evidence="1" id="KW-0732">Signal</keyword>
<feature type="domain" description="Ricin B lectin" evidence="6">
    <location>
        <begin position="1026"/>
        <end position="1156"/>
    </location>
</feature>
<dbReference type="InterPro" id="IPR031325">
    <property type="entry name" value="RHS_repeat"/>
</dbReference>
<feature type="region of interest" description="Disordered" evidence="4">
    <location>
        <begin position="72"/>
        <end position="136"/>
    </location>
</feature>
<evidence type="ECO:0000256" key="3">
    <source>
        <dbReference type="ARBA" id="ARBA00023157"/>
    </source>
</evidence>
<gene>
    <name evidence="8" type="ORF">SAMN04489716_2952</name>
</gene>
<dbReference type="InterPro" id="IPR056823">
    <property type="entry name" value="TEN-like_YD-shell"/>
</dbReference>
<keyword evidence="3" id="KW-1015">Disulfide bond</keyword>
<dbReference type="InterPro" id="IPR006530">
    <property type="entry name" value="YD"/>
</dbReference>
<dbReference type="Pfam" id="PF25023">
    <property type="entry name" value="TEN_YD-shell"/>
    <property type="match status" value="2"/>
</dbReference>
<dbReference type="InterPro" id="IPR006558">
    <property type="entry name" value="LamG-like"/>
</dbReference>
<dbReference type="PROSITE" id="PS50818">
    <property type="entry name" value="INTEIN_C_TER"/>
    <property type="match status" value="1"/>
</dbReference>
<evidence type="ECO:0000259" key="5">
    <source>
        <dbReference type="SMART" id="SM00306"/>
    </source>
</evidence>